<dbReference type="EMBL" id="KN817701">
    <property type="protein sequence ID" value="KJA13984.1"/>
    <property type="molecule type" value="Genomic_DNA"/>
</dbReference>
<organism evidence="2 3">
    <name type="scientific">Hypholoma sublateritium (strain FD-334 SS-4)</name>
    <dbReference type="NCBI Taxonomy" id="945553"/>
    <lineage>
        <taxon>Eukaryota</taxon>
        <taxon>Fungi</taxon>
        <taxon>Dikarya</taxon>
        <taxon>Basidiomycota</taxon>
        <taxon>Agaricomycotina</taxon>
        <taxon>Agaricomycetes</taxon>
        <taxon>Agaricomycetidae</taxon>
        <taxon>Agaricales</taxon>
        <taxon>Agaricineae</taxon>
        <taxon>Strophariaceae</taxon>
        <taxon>Hypholoma</taxon>
    </lineage>
</organism>
<name>A0A0D2N436_HYPSF</name>
<feature type="compositionally biased region" description="Polar residues" evidence="1">
    <location>
        <begin position="435"/>
        <end position="445"/>
    </location>
</feature>
<feature type="compositionally biased region" description="Low complexity" evidence="1">
    <location>
        <begin position="396"/>
        <end position="406"/>
    </location>
</feature>
<gene>
    <name evidence="2" type="ORF">HYPSUDRAFT_209091</name>
</gene>
<feature type="compositionally biased region" description="Low complexity" evidence="1">
    <location>
        <begin position="332"/>
        <end position="369"/>
    </location>
</feature>
<evidence type="ECO:0000256" key="1">
    <source>
        <dbReference type="SAM" id="MobiDB-lite"/>
    </source>
</evidence>
<dbReference type="AlphaFoldDB" id="A0A0D2N436"/>
<feature type="compositionally biased region" description="Pro residues" evidence="1">
    <location>
        <begin position="312"/>
        <end position="328"/>
    </location>
</feature>
<feature type="compositionally biased region" description="Polar residues" evidence="1">
    <location>
        <begin position="378"/>
        <end position="389"/>
    </location>
</feature>
<evidence type="ECO:0000313" key="3">
    <source>
        <dbReference type="Proteomes" id="UP000054270"/>
    </source>
</evidence>
<keyword evidence="3" id="KW-1185">Reference proteome</keyword>
<dbReference type="OrthoDB" id="10633479at2759"/>
<proteinExistence type="predicted"/>
<feature type="compositionally biased region" description="Low complexity" evidence="1">
    <location>
        <begin position="414"/>
        <end position="430"/>
    </location>
</feature>
<reference evidence="3" key="1">
    <citation type="submission" date="2014-04" db="EMBL/GenBank/DDBJ databases">
        <title>Evolutionary Origins and Diversification of the Mycorrhizal Mutualists.</title>
        <authorList>
            <consortium name="DOE Joint Genome Institute"/>
            <consortium name="Mycorrhizal Genomics Consortium"/>
            <person name="Kohler A."/>
            <person name="Kuo A."/>
            <person name="Nagy L.G."/>
            <person name="Floudas D."/>
            <person name="Copeland A."/>
            <person name="Barry K.W."/>
            <person name="Cichocki N."/>
            <person name="Veneault-Fourrey C."/>
            <person name="LaButti K."/>
            <person name="Lindquist E.A."/>
            <person name="Lipzen A."/>
            <person name="Lundell T."/>
            <person name="Morin E."/>
            <person name="Murat C."/>
            <person name="Riley R."/>
            <person name="Ohm R."/>
            <person name="Sun H."/>
            <person name="Tunlid A."/>
            <person name="Henrissat B."/>
            <person name="Grigoriev I.V."/>
            <person name="Hibbett D.S."/>
            <person name="Martin F."/>
        </authorList>
    </citation>
    <scope>NUCLEOTIDE SEQUENCE [LARGE SCALE GENOMIC DNA]</scope>
    <source>
        <strain evidence="3">FD-334 SS-4</strain>
    </source>
</reference>
<dbReference type="Proteomes" id="UP000054270">
    <property type="component" value="Unassembled WGS sequence"/>
</dbReference>
<evidence type="ECO:0000313" key="2">
    <source>
        <dbReference type="EMBL" id="KJA13984.1"/>
    </source>
</evidence>
<feature type="region of interest" description="Disordered" evidence="1">
    <location>
        <begin position="310"/>
        <end position="445"/>
    </location>
</feature>
<protein>
    <submittedName>
        <fullName evidence="2">Uncharacterized protein</fullName>
    </submittedName>
</protein>
<sequence length="445" mass="48027">MAHFQHSEAGSPRASSVSVISTASGEYPEPLLAPQPIRFTHLEANTPSVSPSTSGPPSSIGSIAEYAYTSFQVPPSSMTQPIPQFDGFPPGLTNYQQQSDYLLHRLRLLEEYFNRCMLQIQSDSGDIRFYLRYKDPSFDHILWARAVLDQGMTVATEVLRDVVALSPTGQNLLKEDLSNASRIWRRYLLSQSRFPQGYILSPEELVEDNAHRLSIAMDLLRQHIGTSVDIVFSNGSSALRELLDNADAMRLLTERNSIIRNVGNRFAHTLPSYDKVREELCGPNSHLLTIDNGSTQTGISGILLFLQRMQPSPSPLHRPPRPPRPPHQPDNVVPSPSVPSSSIPSPVVPSPSMSSPPASAGVGTAASSSKMSWASVVAKQTTPASSLAPQPTRPGPSTSKSASPQATAPPSPAPRSLQAAAKASPAAKAAGSVHGHSSTNKTWRK</sequence>
<accession>A0A0D2N436</accession>